<dbReference type="GO" id="GO:0000287">
    <property type="term" value="F:magnesium ion binding"/>
    <property type="evidence" value="ECO:0007669"/>
    <property type="project" value="InterPro"/>
</dbReference>
<keyword evidence="20" id="KW-1185">Reference proteome</keyword>
<feature type="binding site" evidence="16">
    <location>
        <begin position="76"/>
        <end position="89"/>
    </location>
    <ligand>
        <name>NAD(+)</name>
        <dbReference type="ChEBI" id="CHEBI:57540"/>
    </ligand>
</feature>
<evidence type="ECO:0000256" key="16">
    <source>
        <dbReference type="HAMAP-Rule" id="MF_01033"/>
    </source>
</evidence>
<dbReference type="UniPathway" id="UPA00048">
    <property type="reaction ID" value="UER00072"/>
</dbReference>
<proteinExistence type="inferred from homology"/>
<evidence type="ECO:0000256" key="5">
    <source>
        <dbReference type="ARBA" id="ARBA00008319"/>
    </source>
</evidence>
<comment type="pathway">
    <text evidence="4 16 17">Amino-acid biosynthesis; L-leucine biosynthesis; L-leucine from 3-methyl-2-oxobutanoate: step 3/4.</text>
</comment>
<comment type="cofactor">
    <cofactor evidence="2">
        <name>Mn(2+)</name>
        <dbReference type="ChEBI" id="CHEBI:29035"/>
    </cofactor>
</comment>
<feature type="binding site" evidence="16">
    <location>
        <position position="96"/>
    </location>
    <ligand>
        <name>substrate</name>
    </ligand>
</feature>
<dbReference type="Gene3D" id="3.40.718.10">
    <property type="entry name" value="Isopropylmalate Dehydrogenase"/>
    <property type="match status" value="1"/>
</dbReference>
<accession>A0A0M0L7V4</accession>
<evidence type="ECO:0000256" key="11">
    <source>
        <dbReference type="ARBA" id="ARBA00022842"/>
    </source>
</evidence>
<dbReference type="HAMAP" id="MF_01033">
    <property type="entry name" value="LeuB_type1"/>
    <property type="match status" value="1"/>
</dbReference>
<dbReference type="InterPro" id="IPR024084">
    <property type="entry name" value="IsoPropMal-DH-like_dom"/>
</dbReference>
<keyword evidence="10 16" id="KW-0479">Metal-binding</keyword>
<comment type="cofactor">
    <cofactor evidence="16 17">
        <name>Mg(2+)</name>
        <dbReference type="ChEBI" id="CHEBI:18420"/>
    </cofactor>
    <cofactor evidence="16 17">
        <name>Mn(2+)</name>
        <dbReference type="ChEBI" id="CHEBI:29035"/>
    </cofactor>
    <text evidence="16 17">Binds 1 Mg(2+) or Mn(2+) ion per subunit.</text>
</comment>
<feature type="binding site" evidence="16">
    <location>
        <position position="223"/>
    </location>
    <ligand>
        <name>Mg(2+)</name>
        <dbReference type="ChEBI" id="CHEBI:18420"/>
    </ligand>
</feature>
<dbReference type="InterPro" id="IPR004429">
    <property type="entry name" value="Isopropylmalate_DH"/>
</dbReference>
<evidence type="ECO:0000256" key="9">
    <source>
        <dbReference type="ARBA" id="ARBA00022605"/>
    </source>
</evidence>
<sequence>MKKVIAVLPGDGIGKEVTQGAVEVLKAVANCFNHQFEFVYSSMGGEAIDQYGVPLPAETLTICKDSDAVLMGAVGGPKWDHVPPSVRPEKGLLQLRKALDVYANLRPISVHAPLADASPLKKEYVTDVDFVIVRELTGGLYFGTPSERREENGEQTVVDTLHYTRAEMKRIIKTAFDIALLRRKKVTSVDKANVLESSRVWREVAEEVAKEYPEVELEHMLVDAAAMELIRCPKRFDVMVTENMFGDILSDEASMITGSLGMLPSASLSVKGPSLYEPAHGSAPDIAGQGKANPIAAILSAAMLLRHSFGLKEEAAVIEKAVEQALGAGYRTADLYAEGQSVISTSKMTQEIVDAIIDDSAISNIMTAYI</sequence>
<evidence type="ECO:0000313" key="20">
    <source>
        <dbReference type="Proteomes" id="UP000037558"/>
    </source>
</evidence>
<dbReference type="SUPFAM" id="SSF53659">
    <property type="entry name" value="Isocitrate/Isopropylmalate dehydrogenase-like"/>
    <property type="match status" value="1"/>
</dbReference>
<feature type="site" description="Important for catalysis" evidence="16">
    <location>
        <position position="141"/>
    </location>
</feature>
<evidence type="ECO:0000256" key="4">
    <source>
        <dbReference type="ARBA" id="ARBA00004762"/>
    </source>
</evidence>
<dbReference type="GO" id="GO:0003862">
    <property type="term" value="F:3-isopropylmalate dehydrogenase activity"/>
    <property type="evidence" value="ECO:0007669"/>
    <property type="project" value="UniProtKB-UniRule"/>
</dbReference>
<feature type="binding site" evidence="16">
    <location>
        <position position="247"/>
    </location>
    <ligand>
        <name>Mg(2+)</name>
        <dbReference type="ChEBI" id="CHEBI:18420"/>
    </ligand>
</feature>
<comment type="subcellular location">
    <subcellularLocation>
        <location evidence="3 16">Cytoplasm</location>
    </subcellularLocation>
</comment>
<evidence type="ECO:0000256" key="17">
    <source>
        <dbReference type="RuleBase" id="RU004445"/>
    </source>
</evidence>
<dbReference type="STRING" id="284581.AMD01_08440"/>
<comment type="catalytic activity">
    <reaction evidence="1 16 17">
        <text>(2R,3S)-3-isopropylmalate + NAD(+) = 4-methyl-2-oxopentanoate + CO2 + NADH</text>
        <dbReference type="Rhea" id="RHEA:32271"/>
        <dbReference type="ChEBI" id="CHEBI:16526"/>
        <dbReference type="ChEBI" id="CHEBI:17865"/>
        <dbReference type="ChEBI" id="CHEBI:35121"/>
        <dbReference type="ChEBI" id="CHEBI:57540"/>
        <dbReference type="ChEBI" id="CHEBI:57945"/>
        <dbReference type="EC" id="1.1.1.85"/>
    </reaction>
</comment>
<dbReference type="AlphaFoldDB" id="A0A0M0L7V4"/>
<comment type="similarity">
    <text evidence="5 16">Belongs to the isocitrate and isopropylmalate dehydrogenases family. LeuB type 1 subfamily.</text>
</comment>
<feature type="binding site" evidence="16">
    <location>
        <position position="251"/>
    </location>
    <ligand>
        <name>Mg(2+)</name>
        <dbReference type="ChEBI" id="CHEBI:18420"/>
    </ligand>
</feature>
<comment type="function">
    <text evidence="15 16 17">Catalyzes the oxidation of 3-carboxy-2-hydroxy-4-methylpentanoate (3-isopropylmalate) to 3-carboxy-4-methyl-2-oxopentanoate. The product decarboxylates to 4-methyl-2 oxopentanoate.</text>
</comment>
<evidence type="ECO:0000256" key="14">
    <source>
        <dbReference type="ARBA" id="ARBA00023304"/>
    </source>
</evidence>
<dbReference type="OrthoDB" id="9806254at2"/>
<name>A0A0M0L7V4_9BACI</name>
<dbReference type="Pfam" id="PF00180">
    <property type="entry name" value="Iso_dh"/>
    <property type="match status" value="1"/>
</dbReference>
<evidence type="ECO:0000256" key="1">
    <source>
        <dbReference type="ARBA" id="ARBA00000624"/>
    </source>
</evidence>
<dbReference type="PROSITE" id="PS00470">
    <property type="entry name" value="IDH_IMDH"/>
    <property type="match status" value="1"/>
</dbReference>
<evidence type="ECO:0000256" key="15">
    <source>
        <dbReference type="ARBA" id="ARBA00023577"/>
    </source>
</evidence>
<keyword evidence="12 16" id="KW-0560">Oxidoreductase</keyword>
<protein>
    <recommendedName>
        <fullName evidence="16">3-isopropylmalate dehydrogenase</fullName>
        <ecNumber evidence="16">1.1.1.85</ecNumber>
    </recommendedName>
    <alternativeName>
        <fullName evidence="16">3-IPM-DH</fullName>
    </alternativeName>
    <alternativeName>
        <fullName evidence="16">Beta-IPM dehydrogenase</fullName>
        <shortName evidence="16">IMDH</shortName>
    </alternativeName>
</protein>
<evidence type="ECO:0000256" key="13">
    <source>
        <dbReference type="ARBA" id="ARBA00023027"/>
    </source>
</evidence>
<feature type="binding site" evidence="16">
    <location>
        <position position="134"/>
    </location>
    <ligand>
        <name>substrate</name>
    </ligand>
</feature>
<dbReference type="EC" id="1.1.1.85" evidence="16"/>
<dbReference type="GO" id="GO:0051287">
    <property type="term" value="F:NAD binding"/>
    <property type="evidence" value="ECO:0007669"/>
    <property type="project" value="InterPro"/>
</dbReference>
<reference evidence="20" key="1">
    <citation type="submission" date="2015-08" db="EMBL/GenBank/DDBJ databases">
        <title>Fjat-14210 dsm16467.</title>
        <authorList>
            <person name="Liu B."/>
            <person name="Wang J."/>
            <person name="Zhu Y."/>
            <person name="Liu G."/>
            <person name="Chen Q."/>
            <person name="Chen Z."/>
            <person name="Lan J."/>
            <person name="Che J."/>
            <person name="Ge C."/>
            <person name="Shi H."/>
            <person name="Pan Z."/>
            <person name="Liu X."/>
        </authorList>
    </citation>
    <scope>NUCLEOTIDE SEQUENCE [LARGE SCALE GENOMIC DNA]</scope>
    <source>
        <strain evidence="20">DSM 16467</strain>
    </source>
</reference>
<dbReference type="Proteomes" id="UP000037558">
    <property type="component" value="Unassembled WGS sequence"/>
</dbReference>
<organism evidence="19 20">
    <name type="scientific">Priestia koreensis</name>
    <dbReference type="NCBI Taxonomy" id="284581"/>
    <lineage>
        <taxon>Bacteria</taxon>
        <taxon>Bacillati</taxon>
        <taxon>Bacillota</taxon>
        <taxon>Bacilli</taxon>
        <taxon>Bacillales</taxon>
        <taxon>Bacillaceae</taxon>
        <taxon>Priestia</taxon>
    </lineage>
</organism>
<evidence type="ECO:0000313" key="19">
    <source>
        <dbReference type="EMBL" id="KOO46932.1"/>
    </source>
</evidence>
<comment type="subunit">
    <text evidence="6 16 17">Homodimer.</text>
</comment>
<keyword evidence="9 16" id="KW-0028">Amino-acid biosynthesis</keyword>
<evidence type="ECO:0000256" key="7">
    <source>
        <dbReference type="ARBA" id="ARBA00022430"/>
    </source>
</evidence>
<feature type="binding site" evidence="16">
    <location>
        <position position="223"/>
    </location>
    <ligand>
        <name>substrate</name>
    </ligand>
</feature>
<dbReference type="PANTHER" id="PTHR42979:SF1">
    <property type="entry name" value="3-ISOPROPYLMALATE DEHYDROGENASE"/>
    <property type="match status" value="1"/>
</dbReference>
<keyword evidence="7 16" id="KW-0432">Leucine biosynthesis</keyword>
<dbReference type="InterPro" id="IPR019818">
    <property type="entry name" value="IsoCit/isopropylmalate_DH_CS"/>
</dbReference>
<evidence type="ECO:0000256" key="8">
    <source>
        <dbReference type="ARBA" id="ARBA00022490"/>
    </source>
</evidence>
<dbReference type="EMBL" id="LILC01000011">
    <property type="protein sequence ID" value="KOO46932.1"/>
    <property type="molecule type" value="Genomic_DNA"/>
</dbReference>
<dbReference type="PANTHER" id="PTHR42979">
    <property type="entry name" value="3-ISOPROPYLMALATE DEHYDROGENASE"/>
    <property type="match status" value="1"/>
</dbReference>
<keyword evidence="13 16" id="KW-0520">NAD</keyword>
<evidence type="ECO:0000256" key="10">
    <source>
        <dbReference type="ARBA" id="ARBA00022723"/>
    </source>
</evidence>
<dbReference type="RefSeq" id="WP_053400943.1">
    <property type="nucleotide sequence ID" value="NZ_JAUKEN010000001.1"/>
</dbReference>
<gene>
    <name evidence="16" type="primary">leuB</name>
    <name evidence="19" type="ORF">AMD01_08440</name>
</gene>
<keyword evidence="16" id="KW-0464">Manganese</keyword>
<feature type="site" description="Important for catalysis" evidence="16">
    <location>
        <position position="191"/>
    </location>
</feature>
<dbReference type="GO" id="GO:0005829">
    <property type="term" value="C:cytosol"/>
    <property type="evidence" value="ECO:0007669"/>
    <property type="project" value="TreeGrafter"/>
</dbReference>
<dbReference type="PATRIC" id="fig|284581.3.peg.3742"/>
<comment type="caution">
    <text evidence="19">The sequence shown here is derived from an EMBL/GenBank/DDBJ whole genome shotgun (WGS) entry which is preliminary data.</text>
</comment>
<keyword evidence="11 16" id="KW-0460">Magnesium</keyword>
<feature type="binding site" evidence="16">
    <location>
        <begin position="281"/>
        <end position="293"/>
    </location>
    <ligand>
        <name>NAD(+)</name>
        <dbReference type="ChEBI" id="CHEBI:57540"/>
    </ligand>
</feature>
<dbReference type="SMART" id="SM01329">
    <property type="entry name" value="Iso_dh"/>
    <property type="match status" value="1"/>
</dbReference>
<evidence type="ECO:0000256" key="3">
    <source>
        <dbReference type="ARBA" id="ARBA00004496"/>
    </source>
</evidence>
<evidence type="ECO:0000256" key="6">
    <source>
        <dbReference type="ARBA" id="ARBA00011738"/>
    </source>
</evidence>
<keyword evidence="14 16" id="KW-0100">Branched-chain amino acid biosynthesis</keyword>
<dbReference type="GO" id="GO:0009098">
    <property type="term" value="P:L-leucine biosynthetic process"/>
    <property type="evidence" value="ECO:0007669"/>
    <property type="project" value="UniProtKB-UniRule"/>
</dbReference>
<evidence type="ECO:0000256" key="12">
    <source>
        <dbReference type="ARBA" id="ARBA00023002"/>
    </source>
</evidence>
<evidence type="ECO:0000259" key="18">
    <source>
        <dbReference type="SMART" id="SM01329"/>
    </source>
</evidence>
<dbReference type="FunFam" id="3.40.718.10:FF:000028">
    <property type="entry name" value="3-isopropylmalate dehydrogenase"/>
    <property type="match status" value="1"/>
</dbReference>
<evidence type="ECO:0000256" key="2">
    <source>
        <dbReference type="ARBA" id="ARBA00001936"/>
    </source>
</evidence>
<feature type="domain" description="Isopropylmalate dehydrogenase-like" evidence="18">
    <location>
        <begin position="4"/>
        <end position="352"/>
    </location>
</feature>
<keyword evidence="8 16" id="KW-0963">Cytoplasm</keyword>
<dbReference type="NCBIfam" id="TIGR00169">
    <property type="entry name" value="leuB"/>
    <property type="match status" value="1"/>
</dbReference>
<feature type="binding site" evidence="16">
    <location>
        <position position="106"/>
    </location>
    <ligand>
        <name>substrate</name>
    </ligand>
</feature>